<keyword evidence="1" id="KW-0812">Transmembrane</keyword>
<evidence type="ECO:0008006" key="3">
    <source>
        <dbReference type="Google" id="ProtNLM"/>
    </source>
</evidence>
<evidence type="ECO:0000256" key="1">
    <source>
        <dbReference type="SAM" id="Phobius"/>
    </source>
</evidence>
<name>A0A645CMQ8_9ZZZZ</name>
<dbReference type="EMBL" id="VSSQ01028445">
    <property type="protein sequence ID" value="MPM78174.1"/>
    <property type="molecule type" value="Genomic_DNA"/>
</dbReference>
<reference evidence="2" key="1">
    <citation type="submission" date="2019-08" db="EMBL/GenBank/DDBJ databases">
        <authorList>
            <person name="Kucharzyk K."/>
            <person name="Murdoch R.W."/>
            <person name="Higgins S."/>
            <person name="Loffler F."/>
        </authorList>
    </citation>
    <scope>NUCLEOTIDE SEQUENCE</scope>
</reference>
<dbReference type="AlphaFoldDB" id="A0A645CMQ8"/>
<feature type="transmembrane region" description="Helical" evidence="1">
    <location>
        <begin position="27"/>
        <end position="45"/>
    </location>
</feature>
<gene>
    <name evidence="2" type="ORF">SDC9_125185</name>
</gene>
<keyword evidence="1" id="KW-1133">Transmembrane helix</keyword>
<organism evidence="2">
    <name type="scientific">bioreactor metagenome</name>
    <dbReference type="NCBI Taxonomy" id="1076179"/>
    <lineage>
        <taxon>unclassified sequences</taxon>
        <taxon>metagenomes</taxon>
        <taxon>ecological metagenomes</taxon>
    </lineage>
</organism>
<comment type="caution">
    <text evidence="2">The sequence shown here is derived from an EMBL/GenBank/DDBJ whole genome shotgun (WGS) entry which is preliminary data.</text>
</comment>
<proteinExistence type="predicted"/>
<sequence length="186" mass="21535">MININFLATKQSKKERQRKGDHQLFRISSYIFAGVLLISAILLGIRTWSNFRIKKLDNDIKNYKNTILSQENVELSYLIFVNKLQVISDIYQMRSNKQDAMNYFTDAFRDVAEVTGMNYQEDEGGLSLQLTNPSIFQLEKSYTLLDAPELTSYYKSIQKEILARNDDGSYQLTVKLELQPQAEITP</sequence>
<keyword evidence="1" id="KW-0472">Membrane</keyword>
<evidence type="ECO:0000313" key="2">
    <source>
        <dbReference type="EMBL" id="MPM78174.1"/>
    </source>
</evidence>
<protein>
    <recommendedName>
        <fullName evidence="3">Fimbrial assembly protein (PilN)</fullName>
    </recommendedName>
</protein>
<accession>A0A645CMQ8</accession>